<dbReference type="Gene3D" id="3.90.1150.200">
    <property type="match status" value="1"/>
</dbReference>
<comment type="caution">
    <text evidence="3">The sequence shown here is derived from an EMBL/GenBank/DDBJ whole genome shotgun (WGS) entry which is preliminary data.</text>
</comment>
<protein>
    <recommendedName>
        <fullName evidence="2">YdhG-like domain-containing protein</fullName>
    </recommendedName>
</protein>
<evidence type="ECO:0000259" key="2">
    <source>
        <dbReference type="Pfam" id="PF08818"/>
    </source>
</evidence>
<evidence type="ECO:0000313" key="3">
    <source>
        <dbReference type="EMBL" id="GGJ68297.1"/>
    </source>
</evidence>
<feature type="domain" description="YdhG-like" evidence="2">
    <location>
        <begin position="39"/>
        <end position="119"/>
    </location>
</feature>
<dbReference type="EMBL" id="BMOE01000002">
    <property type="protein sequence ID" value="GGJ68297.1"/>
    <property type="molecule type" value="Genomic_DNA"/>
</dbReference>
<reference evidence="3" key="1">
    <citation type="journal article" date="2014" name="Int. J. Syst. Evol. Microbiol.">
        <title>Complete genome sequence of Corynebacterium casei LMG S-19264T (=DSM 44701T), isolated from a smear-ripened cheese.</title>
        <authorList>
            <consortium name="US DOE Joint Genome Institute (JGI-PGF)"/>
            <person name="Walter F."/>
            <person name="Albersmeier A."/>
            <person name="Kalinowski J."/>
            <person name="Ruckert C."/>
        </authorList>
    </citation>
    <scope>NUCLEOTIDE SEQUENCE</scope>
    <source>
        <strain evidence="3">JCM 14371</strain>
    </source>
</reference>
<gene>
    <name evidence="3" type="ORF">GCM10008939_10880</name>
</gene>
<reference evidence="3" key="2">
    <citation type="submission" date="2020-09" db="EMBL/GenBank/DDBJ databases">
        <authorList>
            <person name="Sun Q."/>
            <person name="Ohkuma M."/>
        </authorList>
    </citation>
    <scope>NUCLEOTIDE SEQUENCE</scope>
    <source>
        <strain evidence="3">JCM 14371</strain>
    </source>
</reference>
<evidence type="ECO:0000313" key="4">
    <source>
        <dbReference type="Proteomes" id="UP000635726"/>
    </source>
</evidence>
<feature type="region of interest" description="Disordered" evidence="1">
    <location>
        <begin position="1"/>
        <end position="24"/>
    </location>
</feature>
<evidence type="ECO:0000256" key="1">
    <source>
        <dbReference type="SAM" id="MobiDB-lite"/>
    </source>
</evidence>
<dbReference type="Proteomes" id="UP000635726">
    <property type="component" value="Unassembled WGS sequence"/>
</dbReference>
<sequence>MTRNDLPGQDSQILHPEENQPVTASERIDARIADLGDWRGETLAAVRALIRRALPDVQEEWKWGVPVWSQSGVLCTGETYRSAVKLTFAHGASLPDPTGLFNASLEGRVRRAIDLPQGALQDGQLPDADAFMALMQHAAAHNLSRRPVRAARPNR</sequence>
<dbReference type="SUPFAM" id="SSF159888">
    <property type="entry name" value="YdhG-like"/>
    <property type="match status" value="1"/>
</dbReference>
<name>A0A917UMJ8_9DEIO</name>
<dbReference type="InterPro" id="IPR014922">
    <property type="entry name" value="YdhG-like"/>
</dbReference>
<dbReference type="RefSeq" id="WP_188961238.1">
    <property type="nucleotide sequence ID" value="NZ_BMOE01000002.1"/>
</dbReference>
<keyword evidence="4" id="KW-1185">Reference proteome</keyword>
<proteinExistence type="predicted"/>
<accession>A0A917UMJ8</accession>
<dbReference type="Pfam" id="PF08818">
    <property type="entry name" value="DUF1801"/>
    <property type="match status" value="1"/>
</dbReference>
<dbReference type="AlphaFoldDB" id="A0A917UMJ8"/>
<organism evidence="3 4">
    <name type="scientific">Deinococcus aquiradiocola</name>
    <dbReference type="NCBI Taxonomy" id="393059"/>
    <lineage>
        <taxon>Bacteria</taxon>
        <taxon>Thermotogati</taxon>
        <taxon>Deinococcota</taxon>
        <taxon>Deinococci</taxon>
        <taxon>Deinococcales</taxon>
        <taxon>Deinococcaceae</taxon>
        <taxon>Deinococcus</taxon>
    </lineage>
</organism>